<evidence type="ECO:0000313" key="2">
    <source>
        <dbReference type="EMBL" id="KAJ6639168.1"/>
    </source>
</evidence>
<gene>
    <name evidence="2" type="ORF">Bhyg_11908</name>
</gene>
<sequence length="331" mass="37821">MDLIEYYVSINTMDKLKKGRAPTRGIITKTINELEAELLVPEKNIIKLKAWFERLNDLQQKIQEIHQLIFNEMLADPDTSEEQQLQESITCEDILTRIVMARLMIDAELEKATDDFDDYDYYVSAVNVDPNSELNRRQVHHQLISQHFIGSNLFGSGIFSKHCFSVEDVALLATRSKFESLLPNISTSLKKLENDKSVEIMLKYFYGLEELLNIIQREEVKFFSQQAFYDAFGGIIGSSDFPIAVSPPSHRKNSHGDESVVKSADKGGQSRMSGQTKSSGLSLKELIHAEISRKPSKPSKEQIKALSRNKKSMKEWAEHCLKIVMIRYRNA</sequence>
<evidence type="ECO:0000313" key="3">
    <source>
        <dbReference type="Proteomes" id="UP001151699"/>
    </source>
</evidence>
<evidence type="ECO:0000256" key="1">
    <source>
        <dbReference type="SAM" id="MobiDB-lite"/>
    </source>
</evidence>
<keyword evidence="3" id="KW-1185">Reference proteome</keyword>
<protein>
    <submittedName>
        <fullName evidence="2">Uncharacterized protein</fullName>
    </submittedName>
</protein>
<comment type="caution">
    <text evidence="2">The sequence shown here is derived from an EMBL/GenBank/DDBJ whole genome shotgun (WGS) entry which is preliminary data.</text>
</comment>
<dbReference type="Proteomes" id="UP001151699">
    <property type="component" value="Chromosome X"/>
</dbReference>
<organism evidence="2 3">
    <name type="scientific">Pseudolycoriella hygida</name>
    <dbReference type="NCBI Taxonomy" id="35572"/>
    <lineage>
        <taxon>Eukaryota</taxon>
        <taxon>Metazoa</taxon>
        <taxon>Ecdysozoa</taxon>
        <taxon>Arthropoda</taxon>
        <taxon>Hexapoda</taxon>
        <taxon>Insecta</taxon>
        <taxon>Pterygota</taxon>
        <taxon>Neoptera</taxon>
        <taxon>Endopterygota</taxon>
        <taxon>Diptera</taxon>
        <taxon>Nematocera</taxon>
        <taxon>Sciaroidea</taxon>
        <taxon>Sciaridae</taxon>
        <taxon>Pseudolycoriella</taxon>
    </lineage>
</organism>
<feature type="compositionally biased region" description="Basic and acidic residues" evidence="1">
    <location>
        <begin position="254"/>
        <end position="265"/>
    </location>
</feature>
<dbReference type="EMBL" id="WJQU01000003">
    <property type="protein sequence ID" value="KAJ6639168.1"/>
    <property type="molecule type" value="Genomic_DNA"/>
</dbReference>
<reference evidence="2" key="1">
    <citation type="submission" date="2022-07" db="EMBL/GenBank/DDBJ databases">
        <authorList>
            <person name="Trinca V."/>
            <person name="Uliana J.V.C."/>
            <person name="Torres T.T."/>
            <person name="Ward R.J."/>
            <person name="Monesi N."/>
        </authorList>
    </citation>
    <scope>NUCLEOTIDE SEQUENCE</scope>
    <source>
        <strain evidence="2">HSMRA1968</strain>
        <tissue evidence="2">Whole embryos</tissue>
    </source>
</reference>
<name>A0A9Q0S0S2_9DIPT</name>
<accession>A0A9Q0S0S2</accession>
<proteinExistence type="predicted"/>
<feature type="compositionally biased region" description="Polar residues" evidence="1">
    <location>
        <begin position="270"/>
        <end position="279"/>
    </location>
</feature>
<dbReference type="OrthoDB" id="6614503at2759"/>
<dbReference type="AlphaFoldDB" id="A0A9Q0S0S2"/>
<feature type="region of interest" description="Disordered" evidence="1">
    <location>
        <begin position="246"/>
        <end position="279"/>
    </location>
</feature>